<reference evidence="1" key="1">
    <citation type="submission" date="2021-03" db="EMBL/GenBank/DDBJ databases">
        <title>Draft genome sequence of rust myrtle Austropuccinia psidii MF-1, a brazilian biotype.</title>
        <authorList>
            <person name="Quecine M.C."/>
            <person name="Pachon D.M.R."/>
            <person name="Bonatelli M.L."/>
            <person name="Correr F.H."/>
            <person name="Franceschini L.M."/>
            <person name="Leite T.F."/>
            <person name="Margarido G.R.A."/>
            <person name="Almeida C.A."/>
            <person name="Ferrarezi J.A."/>
            <person name="Labate C.A."/>
        </authorList>
    </citation>
    <scope>NUCLEOTIDE SEQUENCE</scope>
    <source>
        <strain evidence="1">MF-1</strain>
    </source>
</reference>
<name>A0A9Q3E294_9BASI</name>
<keyword evidence="2" id="KW-1185">Reference proteome</keyword>
<protein>
    <submittedName>
        <fullName evidence="1">Uncharacterized protein</fullName>
    </submittedName>
</protein>
<dbReference type="EMBL" id="AVOT02021870">
    <property type="protein sequence ID" value="MBW0510966.1"/>
    <property type="molecule type" value="Genomic_DNA"/>
</dbReference>
<evidence type="ECO:0000313" key="2">
    <source>
        <dbReference type="Proteomes" id="UP000765509"/>
    </source>
</evidence>
<evidence type="ECO:0000313" key="1">
    <source>
        <dbReference type="EMBL" id="MBW0510966.1"/>
    </source>
</evidence>
<gene>
    <name evidence="1" type="ORF">O181_050681</name>
</gene>
<dbReference type="Proteomes" id="UP000765509">
    <property type="component" value="Unassembled WGS sequence"/>
</dbReference>
<dbReference type="AlphaFoldDB" id="A0A9Q3E294"/>
<sequence length="118" mass="12922">MPAPPSRCDCETALITPYPYNPYAPTVPSRYTSYAALNPCYSSSSLPLTILMLAWCPPDMPPTLPPISALITPYASTSPPLTMHMLPRRPQDIPLTPPSSTRLILFTDYHPYALAVSS</sequence>
<organism evidence="1 2">
    <name type="scientific">Austropuccinia psidii MF-1</name>
    <dbReference type="NCBI Taxonomy" id="1389203"/>
    <lineage>
        <taxon>Eukaryota</taxon>
        <taxon>Fungi</taxon>
        <taxon>Dikarya</taxon>
        <taxon>Basidiomycota</taxon>
        <taxon>Pucciniomycotina</taxon>
        <taxon>Pucciniomycetes</taxon>
        <taxon>Pucciniales</taxon>
        <taxon>Sphaerophragmiaceae</taxon>
        <taxon>Austropuccinia</taxon>
    </lineage>
</organism>
<accession>A0A9Q3E294</accession>
<proteinExistence type="predicted"/>
<comment type="caution">
    <text evidence="1">The sequence shown here is derived from an EMBL/GenBank/DDBJ whole genome shotgun (WGS) entry which is preliminary data.</text>
</comment>